<dbReference type="EMBL" id="CP001779">
    <property type="protein sequence ID" value="ACZ01910.1"/>
    <property type="molecule type" value="Genomic_DNA"/>
</dbReference>
<accession>D1AW00</accession>
<gene>
    <name evidence="1" type="ordered locus">Smon_1477</name>
</gene>
<organism evidence="1 2">
    <name type="scientific">Streptobacillus moniliformis (strain ATCC 14647 / DSM 12112 / NCTC 10651 / 9901)</name>
    <dbReference type="NCBI Taxonomy" id="519441"/>
    <lineage>
        <taxon>Bacteria</taxon>
        <taxon>Fusobacteriati</taxon>
        <taxon>Fusobacteriota</taxon>
        <taxon>Fusobacteriia</taxon>
        <taxon>Fusobacteriales</taxon>
        <taxon>Leptotrichiaceae</taxon>
        <taxon>Streptobacillus</taxon>
    </lineage>
</organism>
<protein>
    <recommendedName>
        <fullName evidence="3">Lipoprotein</fullName>
    </recommendedName>
</protein>
<dbReference type="GeneID" id="54763088"/>
<reference evidence="1 2" key="1">
    <citation type="journal article" date="2009" name="Stand. Genomic Sci.">
        <title>Complete genome sequence of Streptobacillus moniliformis type strain (9901T).</title>
        <authorList>
            <person name="Nolan M."/>
            <person name="Gronow S."/>
            <person name="Lapidus A."/>
            <person name="Ivanova N."/>
            <person name="Copeland A."/>
            <person name="Lucas S."/>
            <person name="Del Rio T.G."/>
            <person name="Chen F."/>
            <person name="Tice H."/>
            <person name="Pitluck S."/>
            <person name="Cheng J.F."/>
            <person name="Sims D."/>
            <person name="Meincke L."/>
            <person name="Bruce D."/>
            <person name="Goodwin L."/>
            <person name="Brettin T."/>
            <person name="Han C."/>
            <person name="Detter J.C."/>
            <person name="Ovchinikova G."/>
            <person name="Pati A."/>
            <person name="Mavromatis K."/>
            <person name="Mikhailova N."/>
            <person name="Chen A."/>
            <person name="Palaniappan K."/>
            <person name="Land M."/>
            <person name="Hauser L."/>
            <person name="Chang Y.J."/>
            <person name="Jeffries C.D."/>
            <person name="Rohde M."/>
            <person name="Sproer C."/>
            <person name="Goker M."/>
            <person name="Bristow J."/>
            <person name="Eisen J.A."/>
            <person name="Markowitz V."/>
            <person name="Hugenholtz P."/>
            <person name="Kyrpides N.C."/>
            <person name="Klenk H.P."/>
            <person name="Chain P."/>
        </authorList>
    </citation>
    <scope>NUCLEOTIDE SEQUENCE [LARGE SCALE GENOMIC DNA]</scope>
    <source>
        <strain evidence="2">ATCC 14647 / DSM 12112 / NCTC 10651 / 9901</strain>
    </source>
</reference>
<sequence length="49" mass="5667">MKKFIYTFILISIFSCSSVIQEYKEENIKDELINSSHSECGCVDGEHNH</sequence>
<dbReference type="KEGG" id="smf:Smon_1477"/>
<dbReference type="AlphaFoldDB" id="D1AW00"/>
<dbReference type="STRING" id="519441.Smon_1477"/>
<dbReference type="Proteomes" id="UP000002072">
    <property type="component" value="Chromosome"/>
</dbReference>
<dbReference type="PROSITE" id="PS51257">
    <property type="entry name" value="PROKAR_LIPOPROTEIN"/>
    <property type="match status" value="1"/>
</dbReference>
<dbReference type="HOGENOM" id="CLU_3141273_0_0_0"/>
<dbReference type="RefSeq" id="WP_012859456.1">
    <property type="nucleotide sequence ID" value="NC_013515.1"/>
</dbReference>
<evidence type="ECO:0008006" key="3">
    <source>
        <dbReference type="Google" id="ProtNLM"/>
    </source>
</evidence>
<proteinExistence type="predicted"/>
<name>D1AW00_STRM9</name>
<evidence type="ECO:0000313" key="2">
    <source>
        <dbReference type="Proteomes" id="UP000002072"/>
    </source>
</evidence>
<evidence type="ECO:0000313" key="1">
    <source>
        <dbReference type="EMBL" id="ACZ01910.1"/>
    </source>
</evidence>
<keyword evidence="2" id="KW-1185">Reference proteome</keyword>